<feature type="region of interest" description="Disordered" evidence="1">
    <location>
        <begin position="253"/>
        <end position="357"/>
    </location>
</feature>
<dbReference type="EMBL" id="CAJPDT010000128">
    <property type="protein sequence ID" value="CAF9940188.1"/>
    <property type="molecule type" value="Genomic_DNA"/>
</dbReference>
<name>A0A8H3PGK7_9LECA</name>
<dbReference type="Proteomes" id="UP000664534">
    <property type="component" value="Unassembled WGS sequence"/>
</dbReference>
<evidence type="ECO:0000313" key="3">
    <source>
        <dbReference type="Proteomes" id="UP000664534"/>
    </source>
</evidence>
<feature type="compositionally biased region" description="Acidic residues" evidence="1">
    <location>
        <begin position="56"/>
        <end position="76"/>
    </location>
</feature>
<reference evidence="2" key="1">
    <citation type="submission" date="2021-03" db="EMBL/GenBank/DDBJ databases">
        <authorList>
            <person name="Tagirdzhanova G."/>
        </authorList>
    </citation>
    <scope>NUCLEOTIDE SEQUENCE</scope>
</reference>
<feature type="compositionally biased region" description="Low complexity" evidence="1">
    <location>
        <begin position="293"/>
        <end position="309"/>
    </location>
</feature>
<gene>
    <name evidence="2" type="ORF">IMSHALPRED_001781</name>
</gene>
<organism evidence="2 3">
    <name type="scientific">Imshaugia aleurites</name>
    <dbReference type="NCBI Taxonomy" id="172621"/>
    <lineage>
        <taxon>Eukaryota</taxon>
        <taxon>Fungi</taxon>
        <taxon>Dikarya</taxon>
        <taxon>Ascomycota</taxon>
        <taxon>Pezizomycotina</taxon>
        <taxon>Lecanoromycetes</taxon>
        <taxon>OSLEUM clade</taxon>
        <taxon>Lecanoromycetidae</taxon>
        <taxon>Lecanorales</taxon>
        <taxon>Lecanorineae</taxon>
        <taxon>Parmeliaceae</taxon>
        <taxon>Imshaugia</taxon>
    </lineage>
</organism>
<feature type="compositionally biased region" description="Polar residues" evidence="1">
    <location>
        <begin position="334"/>
        <end position="344"/>
    </location>
</feature>
<feature type="compositionally biased region" description="Basic and acidic residues" evidence="1">
    <location>
        <begin position="28"/>
        <end position="37"/>
    </location>
</feature>
<feature type="region of interest" description="Disordered" evidence="1">
    <location>
        <begin position="439"/>
        <end position="505"/>
    </location>
</feature>
<accession>A0A8H3PGK7</accession>
<dbReference type="OrthoDB" id="5348779at2759"/>
<keyword evidence="3" id="KW-1185">Reference proteome</keyword>
<feature type="region of interest" description="Disordered" evidence="1">
    <location>
        <begin position="1"/>
        <end position="83"/>
    </location>
</feature>
<sequence length="505" mass="57197">MSSPSAAGPGPATQAAQADRQLRASRRAPGEAERSVQESRSAPFPQRRPAERGSDGEDEDSEDEDDGDDDSEDDGEEKPPVYHHQIWRQLLRKGSMGGLLSYVNEQPKSGDHPMDLTAVESTQITWAMLDRRFWPRVLTLWDRPTPRNNPTYHVGTMRYKGHPVLDYAGNPIRNFRFPVTVSSNVEGLRLEAWLRSDNRLTMADIVARMWTKDAPEGGKTPAMRNDALAKRASLQRKQSGLISWVRKRGNEAQHAAMDRLRTPAQRAENLATDIDPAPEPRRSRTKKRKGKPRGAAAGPSPATATAGPSDTVGADSGHDDSSTNDRDGDEAVQETHQASRSSSLEDPLDSRNDQPTNPEEQALLRQALENTVEEFRELTTEEPELTNPGENYFSQWAMLQYQFRFFWEANGNTVEAPRLVARNRWTGGIARYYLGEEIEGVPDVEESGNKDEGEEEDEDEEENEEENEEEEENEKNEEEEEKEEEEEEEEEEDEDEYEEYADYFE</sequence>
<feature type="compositionally biased region" description="Low complexity" evidence="1">
    <location>
        <begin position="1"/>
        <end position="18"/>
    </location>
</feature>
<proteinExistence type="predicted"/>
<evidence type="ECO:0000313" key="2">
    <source>
        <dbReference type="EMBL" id="CAF9940188.1"/>
    </source>
</evidence>
<protein>
    <submittedName>
        <fullName evidence="2">Uncharacterized protein</fullName>
    </submittedName>
</protein>
<feature type="compositionally biased region" description="Basic and acidic residues" evidence="1">
    <location>
        <begin position="316"/>
        <end position="326"/>
    </location>
</feature>
<comment type="caution">
    <text evidence="2">The sequence shown here is derived from an EMBL/GenBank/DDBJ whole genome shotgun (WGS) entry which is preliminary data.</text>
</comment>
<dbReference type="AlphaFoldDB" id="A0A8H3PGK7"/>
<feature type="compositionally biased region" description="Basic residues" evidence="1">
    <location>
        <begin position="283"/>
        <end position="292"/>
    </location>
</feature>
<evidence type="ECO:0000256" key="1">
    <source>
        <dbReference type="SAM" id="MobiDB-lite"/>
    </source>
</evidence>